<dbReference type="PANTHER" id="PTHR31475:SF5">
    <property type="entry name" value="UPF0462 PROTEIN C4ORF33 HOMOLOG"/>
    <property type="match status" value="1"/>
</dbReference>
<evidence type="ECO:0000313" key="3">
    <source>
        <dbReference type="Proteomes" id="UP001158576"/>
    </source>
</evidence>
<proteinExistence type="inferred from homology"/>
<evidence type="ECO:0000313" key="2">
    <source>
        <dbReference type="EMBL" id="CAG5098350.1"/>
    </source>
</evidence>
<protein>
    <submittedName>
        <fullName evidence="2">Oidioi.mRNA.OKI2018_I69.XSR.g15589.t1.cds</fullName>
    </submittedName>
</protein>
<evidence type="ECO:0000256" key="1">
    <source>
        <dbReference type="ARBA" id="ARBA00038085"/>
    </source>
</evidence>
<dbReference type="Proteomes" id="UP001158576">
    <property type="component" value="Chromosome XSR"/>
</dbReference>
<gene>
    <name evidence="2" type="ORF">OKIOD_LOCUS7147</name>
</gene>
<sequence length="171" mass="19473">MKISVTKLWNGEEGRGKYDFEISTDDEFTNVRVTADFFNDPAPPKEPGYLMGLWDFEVAEIFFLNSKTEEYSEFEFGPHGHFLALKFKGARQGIDIDEKFEFAFSSQILDGGKTWTSTARIPNHMIPEGVDKFNCYGINGVGDDRNYLAFSSVPGKEPDYHRIHCFAPFSV</sequence>
<dbReference type="PANTHER" id="PTHR31475">
    <property type="entry name" value="UPF0462 PROTEIN"/>
    <property type="match status" value="1"/>
</dbReference>
<dbReference type="Gene3D" id="2.60.40.1190">
    <property type="match status" value="1"/>
</dbReference>
<name>A0ABN7SIH1_OIKDI</name>
<comment type="similarity">
    <text evidence="1">Belongs to the UPF0462 family.</text>
</comment>
<organism evidence="2 3">
    <name type="scientific">Oikopleura dioica</name>
    <name type="common">Tunicate</name>
    <dbReference type="NCBI Taxonomy" id="34765"/>
    <lineage>
        <taxon>Eukaryota</taxon>
        <taxon>Metazoa</taxon>
        <taxon>Chordata</taxon>
        <taxon>Tunicata</taxon>
        <taxon>Appendicularia</taxon>
        <taxon>Copelata</taxon>
        <taxon>Oikopleuridae</taxon>
        <taxon>Oikopleura</taxon>
    </lineage>
</organism>
<accession>A0ABN7SIH1</accession>
<dbReference type="EMBL" id="OU015569">
    <property type="protein sequence ID" value="CAG5098350.1"/>
    <property type="molecule type" value="Genomic_DNA"/>
</dbReference>
<reference evidence="2 3" key="1">
    <citation type="submission" date="2021-04" db="EMBL/GenBank/DDBJ databases">
        <authorList>
            <person name="Bliznina A."/>
        </authorList>
    </citation>
    <scope>NUCLEOTIDE SEQUENCE [LARGE SCALE GENOMIC DNA]</scope>
</reference>
<keyword evidence="3" id="KW-1185">Reference proteome</keyword>